<dbReference type="STRING" id="7395.A0A1A9V1F6"/>
<proteinExistence type="predicted"/>
<evidence type="ECO:0000313" key="3">
    <source>
        <dbReference type="Proteomes" id="UP000078200"/>
    </source>
</evidence>
<dbReference type="PANTHER" id="PTHR12458">
    <property type="entry name" value="ORF PROTEIN"/>
    <property type="match status" value="1"/>
</dbReference>
<dbReference type="InterPro" id="IPR007714">
    <property type="entry name" value="CFA20_dom"/>
</dbReference>
<dbReference type="InterPro" id="IPR007757">
    <property type="entry name" value="MT-A70-like"/>
</dbReference>
<dbReference type="EnsemblMetazoa" id="GAUT022730-RA">
    <property type="protein sequence ID" value="GAUT022730-PA"/>
    <property type="gene ID" value="GAUT022730"/>
</dbReference>
<evidence type="ECO:0000313" key="2">
    <source>
        <dbReference type="EnsemblMetazoa" id="GAUT022730-PA"/>
    </source>
</evidence>
<organism evidence="2 3">
    <name type="scientific">Glossina austeni</name>
    <name type="common">Savannah tsetse fly</name>
    <dbReference type="NCBI Taxonomy" id="7395"/>
    <lineage>
        <taxon>Eukaryota</taxon>
        <taxon>Metazoa</taxon>
        <taxon>Ecdysozoa</taxon>
        <taxon>Arthropoda</taxon>
        <taxon>Hexapoda</taxon>
        <taxon>Insecta</taxon>
        <taxon>Pterygota</taxon>
        <taxon>Neoptera</taxon>
        <taxon>Endopterygota</taxon>
        <taxon>Diptera</taxon>
        <taxon>Brachycera</taxon>
        <taxon>Muscomorpha</taxon>
        <taxon>Hippoboscoidea</taxon>
        <taxon>Glossinidae</taxon>
        <taxon>Glossina</taxon>
    </lineage>
</organism>
<dbReference type="Pfam" id="PF05063">
    <property type="entry name" value="MT-A70"/>
    <property type="match status" value="1"/>
</dbReference>
<keyword evidence="3" id="KW-1185">Reference proteome</keyword>
<sequence length="219" mass="25392">MFKNTFQSGFLSILYSIGSKPLQIWDKKVRNGHIKRITDNDIQSLVLEIVGTNVSTTFITCPADPKKTLGIKLPFLVMIIKNMKKYFTFEVQVLDDKNVRRRFRASNYQSTTRVKPFICTMPMRLDEGWNQIQFNLLDFTRRAYGTNYVETLRIWTSGVVAHHSFAFLWCGSSEGLGMDCLKIWDFRRCEDICCIRMNINKPGRFKQLAPKASVPRDNA</sequence>
<dbReference type="Proteomes" id="UP000078200">
    <property type="component" value="Unassembled WGS sequence"/>
</dbReference>
<dbReference type="InterPro" id="IPR040441">
    <property type="entry name" value="CFA20/CFAP20DC"/>
</dbReference>
<dbReference type="Pfam" id="PF05018">
    <property type="entry name" value="CFA20_dom"/>
    <property type="match status" value="1"/>
</dbReference>
<protein>
    <recommendedName>
        <fullName evidence="1">CFA20 domain-containing protein</fullName>
    </recommendedName>
</protein>
<accession>A0A1A9V1F6</accession>
<dbReference type="VEuPathDB" id="VectorBase:GAUT022730"/>
<dbReference type="AlphaFoldDB" id="A0A1A9V1F6"/>
<feature type="domain" description="CFA20" evidence="1">
    <location>
        <begin position="1"/>
        <end position="155"/>
    </location>
</feature>
<reference evidence="2" key="1">
    <citation type="submission" date="2020-05" db="UniProtKB">
        <authorList>
            <consortium name="EnsemblMetazoa"/>
        </authorList>
    </citation>
    <scope>IDENTIFICATION</scope>
    <source>
        <strain evidence="2">TTRI</strain>
    </source>
</reference>
<evidence type="ECO:0000259" key="1">
    <source>
        <dbReference type="Pfam" id="PF05018"/>
    </source>
</evidence>
<name>A0A1A9V1F6_GLOAU</name>